<comment type="caution">
    <text evidence="1">The sequence shown here is derived from an EMBL/GenBank/DDBJ whole genome shotgun (WGS) entry which is preliminary data.</text>
</comment>
<keyword evidence="2" id="KW-1185">Reference proteome</keyword>
<gene>
    <name evidence="1" type="ORF">PXEA_LOCUS23096</name>
</gene>
<reference evidence="1" key="1">
    <citation type="submission" date="2018-11" db="EMBL/GenBank/DDBJ databases">
        <authorList>
            <consortium name="Pathogen Informatics"/>
        </authorList>
    </citation>
    <scope>NUCLEOTIDE SEQUENCE</scope>
</reference>
<protein>
    <submittedName>
        <fullName evidence="1">Uncharacterized protein</fullName>
    </submittedName>
</protein>
<dbReference type="AlphaFoldDB" id="A0A448X6X4"/>
<accession>A0A448X6X4</accession>
<evidence type="ECO:0000313" key="2">
    <source>
        <dbReference type="Proteomes" id="UP000784294"/>
    </source>
</evidence>
<proteinExistence type="predicted"/>
<name>A0A448X6X4_9PLAT</name>
<organism evidence="1 2">
    <name type="scientific">Protopolystoma xenopodis</name>
    <dbReference type="NCBI Taxonomy" id="117903"/>
    <lineage>
        <taxon>Eukaryota</taxon>
        <taxon>Metazoa</taxon>
        <taxon>Spiralia</taxon>
        <taxon>Lophotrochozoa</taxon>
        <taxon>Platyhelminthes</taxon>
        <taxon>Monogenea</taxon>
        <taxon>Polyopisthocotylea</taxon>
        <taxon>Polystomatidea</taxon>
        <taxon>Polystomatidae</taxon>
        <taxon>Protopolystoma</taxon>
    </lineage>
</organism>
<dbReference type="OrthoDB" id="6253923at2759"/>
<dbReference type="EMBL" id="CAAALY010105015">
    <property type="protein sequence ID" value="VEL29656.1"/>
    <property type="molecule type" value="Genomic_DNA"/>
</dbReference>
<dbReference type="Proteomes" id="UP000784294">
    <property type="component" value="Unassembled WGS sequence"/>
</dbReference>
<sequence>MAKVSTCTPLTVRRALSYHLKKKAEGISLSYASCWYVSCPHPYLTVNRVILQFTPPIQDFLTGKKLPTAHVQHLMETRDPPKETKQIASPTGVKADVKPVNRTSAMPADSDSDCEHRSLFPLKCEKMPQESLRYILTIWYSPEVSSMLAGKSLLSEDFLDSMSAAFNDTEIEHLLSCPLKEILHEARRYFAEMGI</sequence>
<evidence type="ECO:0000313" key="1">
    <source>
        <dbReference type="EMBL" id="VEL29656.1"/>
    </source>
</evidence>